<organism evidence="1 2">
    <name type="scientific">Marinithermofilum abyssi</name>
    <dbReference type="NCBI Taxonomy" id="1571185"/>
    <lineage>
        <taxon>Bacteria</taxon>
        <taxon>Bacillati</taxon>
        <taxon>Bacillota</taxon>
        <taxon>Bacilli</taxon>
        <taxon>Bacillales</taxon>
        <taxon>Thermoactinomycetaceae</taxon>
        <taxon>Marinithermofilum</taxon>
    </lineage>
</organism>
<evidence type="ECO:0000313" key="2">
    <source>
        <dbReference type="Proteomes" id="UP000625210"/>
    </source>
</evidence>
<proteinExistence type="predicted"/>
<dbReference type="Proteomes" id="UP000625210">
    <property type="component" value="Unassembled WGS sequence"/>
</dbReference>
<sequence length="81" mass="9389">MGVKSHVVLLPLTAHNPEFRALHRYLTTRPENPLKKMQSLIALCCKFVRMLFTLGKKQRTYDAHRMLGNIRRSQLQTAAEL</sequence>
<comment type="caution">
    <text evidence="1">The sequence shown here is derived from an EMBL/GenBank/DDBJ whole genome shotgun (WGS) entry which is preliminary data.</text>
</comment>
<name>A0A8J2Y997_9BACL</name>
<reference evidence="1" key="2">
    <citation type="submission" date="2020-09" db="EMBL/GenBank/DDBJ databases">
        <authorList>
            <person name="Sun Q."/>
            <person name="Zhou Y."/>
        </authorList>
    </citation>
    <scope>NUCLEOTIDE SEQUENCE</scope>
    <source>
        <strain evidence="1">CGMCC 1.15179</strain>
    </source>
</reference>
<keyword evidence="2" id="KW-1185">Reference proteome</keyword>
<protein>
    <recommendedName>
        <fullName evidence="3">Transposase IS116/IS110/IS902 family protein</fullName>
    </recommendedName>
</protein>
<dbReference type="AlphaFoldDB" id="A0A8J2Y997"/>
<gene>
    <name evidence="1" type="ORF">GCM10011571_19710</name>
</gene>
<reference evidence="1" key="1">
    <citation type="journal article" date="2014" name="Int. J. Syst. Evol. Microbiol.">
        <title>Complete genome sequence of Corynebacterium casei LMG S-19264T (=DSM 44701T), isolated from a smear-ripened cheese.</title>
        <authorList>
            <consortium name="US DOE Joint Genome Institute (JGI-PGF)"/>
            <person name="Walter F."/>
            <person name="Albersmeier A."/>
            <person name="Kalinowski J."/>
            <person name="Ruckert C."/>
        </authorList>
    </citation>
    <scope>NUCLEOTIDE SEQUENCE</scope>
    <source>
        <strain evidence="1">CGMCC 1.15179</strain>
    </source>
</reference>
<evidence type="ECO:0008006" key="3">
    <source>
        <dbReference type="Google" id="ProtNLM"/>
    </source>
</evidence>
<evidence type="ECO:0000313" key="1">
    <source>
        <dbReference type="EMBL" id="GGE17969.1"/>
    </source>
</evidence>
<accession>A0A8J2Y997</accession>
<dbReference type="EMBL" id="BMHQ01000006">
    <property type="protein sequence ID" value="GGE17969.1"/>
    <property type="molecule type" value="Genomic_DNA"/>
</dbReference>